<evidence type="ECO:0000313" key="1">
    <source>
        <dbReference type="EMBL" id="TEA26907.1"/>
    </source>
</evidence>
<dbReference type="SUPFAM" id="SSF88713">
    <property type="entry name" value="Glycoside hydrolase/deacetylase"/>
    <property type="match status" value="1"/>
</dbReference>
<evidence type="ECO:0000313" key="2">
    <source>
        <dbReference type="Proteomes" id="UP000506160"/>
    </source>
</evidence>
<protein>
    <submittedName>
        <fullName evidence="1">Divergent polysaccharide deacetylase family protein</fullName>
    </submittedName>
</protein>
<dbReference type="RefSeq" id="WP_024496318.1">
    <property type="nucleotide sequence ID" value="NZ_AWGA01000063.1"/>
</dbReference>
<dbReference type="PANTHER" id="PTHR30105">
    <property type="entry name" value="UNCHARACTERIZED YIBQ-RELATED"/>
    <property type="match status" value="1"/>
</dbReference>
<name>A0AB94IBX3_9GAMM</name>
<dbReference type="AlphaFoldDB" id="A0AB94IBX3"/>
<dbReference type="EMBL" id="AWGA01000063">
    <property type="protein sequence ID" value="TEA26907.1"/>
    <property type="molecule type" value="Genomic_DNA"/>
</dbReference>
<dbReference type="PANTHER" id="PTHR30105:SF2">
    <property type="entry name" value="DIVERGENT POLYSACCHARIDE DEACETYLASE SUPERFAMILY"/>
    <property type="match status" value="1"/>
</dbReference>
<dbReference type="GO" id="GO:0005975">
    <property type="term" value="P:carbohydrate metabolic process"/>
    <property type="evidence" value="ECO:0007669"/>
    <property type="project" value="InterPro"/>
</dbReference>
<keyword evidence="2" id="KW-1185">Reference proteome</keyword>
<comment type="caution">
    <text evidence="1">The sequence shown here is derived from an EMBL/GenBank/DDBJ whole genome shotgun (WGS) entry which is preliminary data.</text>
</comment>
<dbReference type="InterPro" id="IPR011330">
    <property type="entry name" value="Glyco_hydro/deAcase_b/a-brl"/>
</dbReference>
<dbReference type="CDD" id="cd10936">
    <property type="entry name" value="CE4_DAC2"/>
    <property type="match status" value="1"/>
</dbReference>
<dbReference type="Pfam" id="PF04748">
    <property type="entry name" value="Polysacc_deac_2"/>
    <property type="match status" value="1"/>
</dbReference>
<gene>
    <name evidence="1" type="ORF">O970_06520</name>
</gene>
<dbReference type="Proteomes" id="UP000506160">
    <property type="component" value="Unassembled WGS sequence"/>
</dbReference>
<accession>A0AB94IBX3</accession>
<sequence>MSRFLTFILLSMIILPVSAARLAIVIDDFGYRQEIEKKVVRLSPKITVAVLPNSPYAKQIATYAHLYGNQVMIHLPMAPIRLTGLEKDTLFPDMSEAEIARIIDEAIVKVPYAVGINNHMGSRMTSSLSGMKKVMARVSNYALFFLDSRTIAATRVKEAAEIYHVDTLSRDIFLDDSINEDDIAAQFDIAIQLARKKGYAIAIGHPHQQTFNVLYQKLRYLPADIQLVTPRELLPSTQPNHTVGQVWKLLVDDANVLINQWNLQLDSRRISSHFYY</sequence>
<dbReference type="Gene3D" id="3.20.20.370">
    <property type="entry name" value="Glycoside hydrolase/deacetylase"/>
    <property type="match status" value="1"/>
</dbReference>
<reference evidence="1 2" key="1">
    <citation type="journal article" date="2014" name="Appl. Environ. Microbiol.">
        <title>Genomic features of a bumble bee symbiont reflect its host environment.</title>
        <authorList>
            <person name="Martinson V.G."/>
            <person name="Magoc T."/>
            <person name="Koch H."/>
            <person name="Salzberg S.L."/>
            <person name="Moran N.A."/>
        </authorList>
    </citation>
    <scope>NUCLEOTIDE SEQUENCE [LARGE SCALE GENOMIC DNA]</scope>
    <source>
        <strain evidence="1 2">Bimp</strain>
    </source>
</reference>
<proteinExistence type="predicted"/>
<organism evidence="1 2">
    <name type="scientific">Candidatus Schmidhempelia bombi str. Bimp</name>
    <dbReference type="NCBI Taxonomy" id="1387197"/>
    <lineage>
        <taxon>Bacteria</taxon>
        <taxon>Pseudomonadati</taxon>
        <taxon>Pseudomonadota</taxon>
        <taxon>Gammaproteobacteria</taxon>
        <taxon>Orbales</taxon>
        <taxon>Orbaceae</taxon>
        <taxon>Candidatus Schmidhempelia</taxon>
    </lineage>
</organism>
<dbReference type="InterPro" id="IPR006837">
    <property type="entry name" value="Divergent_DAC"/>
</dbReference>